<organism evidence="1 2">
    <name type="scientific">Aureibacter tunicatorum</name>
    <dbReference type="NCBI Taxonomy" id="866807"/>
    <lineage>
        <taxon>Bacteria</taxon>
        <taxon>Pseudomonadati</taxon>
        <taxon>Bacteroidota</taxon>
        <taxon>Cytophagia</taxon>
        <taxon>Cytophagales</taxon>
        <taxon>Persicobacteraceae</taxon>
        <taxon>Aureibacter</taxon>
    </lineage>
</organism>
<evidence type="ECO:0000313" key="2">
    <source>
        <dbReference type="Proteomes" id="UP001185092"/>
    </source>
</evidence>
<reference evidence="1" key="1">
    <citation type="submission" date="2023-07" db="EMBL/GenBank/DDBJ databases">
        <title>Genomic Encyclopedia of Type Strains, Phase IV (KMG-IV): sequencing the most valuable type-strain genomes for metagenomic binning, comparative biology and taxonomic classification.</title>
        <authorList>
            <person name="Goeker M."/>
        </authorList>
    </citation>
    <scope>NUCLEOTIDE SEQUENCE</scope>
    <source>
        <strain evidence="1">DSM 26174</strain>
    </source>
</reference>
<dbReference type="Proteomes" id="UP001185092">
    <property type="component" value="Unassembled WGS sequence"/>
</dbReference>
<dbReference type="AlphaFoldDB" id="A0AAE4BUP4"/>
<sequence>MSTFDESLIHFDQVKSDERQEILLGTKKLTVEYFNELVVNENNDLNDLYQMLVKYIHYQLDKNFEGLLNLIYRIDLKEKEFVSALESEKPAHNLSLLILKRIVQKVILRKRYA</sequence>
<comment type="caution">
    <text evidence="1">The sequence shown here is derived from an EMBL/GenBank/DDBJ whole genome shotgun (WGS) entry which is preliminary data.</text>
</comment>
<dbReference type="EMBL" id="JAVDQD010000007">
    <property type="protein sequence ID" value="MDR6241285.1"/>
    <property type="molecule type" value="Genomic_DNA"/>
</dbReference>
<keyword evidence="2" id="KW-1185">Reference proteome</keyword>
<evidence type="ECO:0000313" key="1">
    <source>
        <dbReference type="EMBL" id="MDR6241285.1"/>
    </source>
</evidence>
<gene>
    <name evidence="1" type="ORF">HNQ88_004363</name>
</gene>
<proteinExistence type="predicted"/>
<protein>
    <submittedName>
        <fullName evidence="1">Uncharacterized protein</fullName>
    </submittedName>
</protein>
<dbReference type="RefSeq" id="WP_309941919.1">
    <property type="nucleotide sequence ID" value="NZ_AP025305.1"/>
</dbReference>
<accession>A0AAE4BUP4</accession>
<name>A0AAE4BUP4_9BACT</name>